<dbReference type="AlphaFoldDB" id="A0A9P8CIQ0"/>
<organism evidence="4 5">
    <name type="scientific">Calycina marina</name>
    <dbReference type="NCBI Taxonomy" id="1763456"/>
    <lineage>
        <taxon>Eukaryota</taxon>
        <taxon>Fungi</taxon>
        <taxon>Dikarya</taxon>
        <taxon>Ascomycota</taxon>
        <taxon>Pezizomycotina</taxon>
        <taxon>Leotiomycetes</taxon>
        <taxon>Helotiales</taxon>
        <taxon>Pezizellaceae</taxon>
        <taxon>Calycina</taxon>
    </lineage>
</organism>
<dbReference type="OrthoDB" id="2015405at2759"/>
<dbReference type="SUPFAM" id="SSF50475">
    <property type="entry name" value="FMN-binding split barrel"/>
    <property type="match status" value="1"/>
</dbReference>
<evidence type="ECO:0000313" key="5">
    <source>
        <dbReference type="Proteomes" id="UP000887226"/>
    </source>
</evidence>
<dbReference type="InterPro" id="IPR002563">
    <property type="entry name" value="Flavin_Rdtase-like_dom"/>
</dbReference>
<dbReference type="Proteomes" id="UP000887226">
    <property type="component" value="Unassembled WGS sequence"/>
</dbReference>
<sequence>MFLCRRAGWALAKKLVTECRACVAAGRLLHTIPPNSFQVTKTAIHTAYHRPQASTNRAHIVRPQQAGILHWWHPKTPRTEELLEEEEIHYELSKGLEEEKLENIDENSDAPVDSNEPAGKSSDQSASSRSSSTPHIPRPQRRMYSTDGPGTSHVFSKVLPVADGFEKCLEAQKRILKEVQRLWKKGQQDGWVGNLPWELKPSPVAHSMQSLRQPFSDKHERGRLGKVQERSLRHVSQDTKAIESSNGHGNPIAHEDDAPKKELSQLSDTFRQTMRALPGPIVILTTNLRSSYPFSFRGMTISSFSSLSLAGGPGGEPVVTFNIKSSLEDEPSRTLSALNRHGQFLIHIIDSTPEGARIADHFSTAVTDHFSPKDSSRAGFDLEAVDQQLYHPSTAAESYAGIILPRLKGKGIVKTLQCEILRTEICIPGYSVLRKDVETGKAREYTLGETAPDAKNLRRGFIRIGDHVLCIAKVHEILESDTPAETADLVALGYMDGKYRGPGQVIEPTDEVEDLPFVSKILHQPF</sequence>
<dbReference type="GO" id="GO:0042602">
    <property type="term" value="F:riboflavin reductase (NADPH) activity"/>
    <property type="evidence" value="ECO:0007669"/>
    <property type="project" value="TreeGrafter"/>
</dbReference>
<accession>A0A9P8CIQ0</accession>
<evidence type="ECO:0000256" key="2">
    <source>
        <dbReference type="SAM" id="MobiDB-lite"/>
    </source>
</evidence>
<keyword evidence="5" id="KW-1185">Reference proteome</keyword>
<proteinExistence type="predicted"/>
<dbReference type="InterPro" id="IPR050268">
    <property type="entry name" value="NADH-dep_flavin_reductase"/>
</dbReference>
<dbReference type="GO" id="GO:0010181">
    <property type="term" value="F:FMN binding"/>
    <property type="evidence" value="ECO:0007669"/>
    <property type="project" value="InterPro"/>
</dbReference>
<evidence type="ECO:0000313" key="4">
    <source>
        <dbReference type="EMBL" id="KAG9248085.1"/>
    </source>
</evidence>
<feature type="domain" description="Flavin reductase like" evidence="3">
    <location>
        <begin position="274"/>
        <end position="501"/>
    </location>
</feature>
<reference evidence="4" key="1">
    <citation type="journal article" date="2021" name="IMA Fungus">
        <title>Genomic characterization of three marine fungi, including Emericellopsis atlantica sp. nov. with signatures of a generalist lifestyle and marine biomass degradation.</title>
        <authorList>
            <person name="Hagestad O.C."/>
            <person name="Hou L."/>
            <person name="Andersen J.H."/>
            <person name="Hansen E.H."/>
            <person name="Altermark B."/>
            <person name="Li C."/>
            <person name="Kuhnert E."/>
            <person name="Cox R.J."/>
            <person name="Crous P.W."/>
            <person name="Spatafora J.W."/>
            <person name="Lail K."/>
            <person name="Amirebrahimi M."/>
            <person name="Lipzen A."/>
            <person name="Pangilinan J."/>
            <person name="Andreopoulos W."/>
            <person name="Hayes R.D."/>
            <person name="Ng V."/>
            <person name="Grigoriev I.V."/>
            <person name="Jackson S.A."/>
            <person name="Sutton T.D.S."/>
            <person name="Dobson A.D.W."/>
            <person name="Rama T."/>
        </authorList>
    </citation>
    <scope>NUCLEOTIDE SEQUENCE</scope>
    <source>
        <strain evidence="4">TRa3180A</strain>
    </source>
</reference>
<dbReference type="Gene3D" id="2.30.110.10">
    <property type="entry name" value="Electron Transport, Fmn-binding Protein, Chain A"/>
    <property type="match status" value="1"/>
</dbReference>
<gene>
    <name evidence="4" type="ORF">BJ878DRAFT_434075</name>
</gene>
<keyword evidence="1" id="KW-0560">Oxidoreductase</keyword>
<feature type="region of interest" description="Disordered" evidence="2">
    <location>
        <begin position="99"/>
        <end position="151"/>
    </location>
</feature>
<protein>
    <submittedName>
        <fullName evidence="4">Flavin reductase like domain-containing protein</fullName>
    </submittedName>
</protein>
<feature type="compositionally biased region" description="Low complexity" evidence="2">
    <location>
        <begin position="121"/>
        <end position="132"/>
    </location>
</feature>
<feature type="compositionally biased region" description="Basic and acidic residues" evidence="2">
    <location>
        <begin position="231"/>
        <end position="241"/>
    </location>
</feature>
<feature type="region of interest" description="Disordered" evidence="2">
    <location>
        <begin position="231"/>
        <end position="259"/>
    </location>
</feature>
<comment type="caution">
    <text evidence="4">The sequence shown here is derived from an EMBL/GenBank/DDBJ whole genome shotgun (WGS) entry which is preliminary data.</text>
</comment>
<dbReference type="InterPro" id="IPR012349">
    <property type="entry name" value="Split_barrel_FMN-bd"/>
</dbReference>
<evidence type="ECO:0000256" key="1">
    <source>
        <dbReference type="ARBA" id="ARBA00023002"/>
    </source>
</evidence>
<name>A0A9P8CIQ0_9HELO</name>
<dbReference type="PANTHER" id="PTHR30466:SF1">
    <property type="entry name" value="FMN REDUCTASE (NADH) RUTF"/>
    <property type="match status" value="1"/>
</dbReference>
<evidence type="ECO:0000259" key="3">
    <source>
        <dbReference type="Pfam" id="PF01613"/>
    </source>
</evidence>
<dbReference type="EMBL" id="MU253756">
    <property type="protein sequence ID" value="KAG9248085.1"/>
    <property type="molecule type" value="Genomic_DNA"/>
</dbReference>
<dbReference type="Pfam" id="PF01613">
    <property type="entry name" value="Flavin_Reduct"/>
    <property type="match status" value="1"/>
</dbReference>
<dbReference type="PANTHER" id="PTHR30466">
    <property type="entry name" value="FLAVIN REDUCTASE"/>
    <property type="match status" value="1"/>
</dbReference>